<evidence type="ECO:0000256" key="1">
    <source>
        <dbReference type="SAM" id="MobiDB-lite"/>
    </source>
</evidence>
<keyword evidence="3" id="KW-1185">Reference proteome</keyword>
<reference evidence="2" key="1">
    <citation type="submission" date="2022-03" db="EMBL/GenBank/DDBJ databases">
        <authorList>
            <person name="Martin H S."/>
        </authorList>
    </citation>
    <scope>NUCLEOTIDE SEQUENCE</scope>
</reference>
<protein>
    <submittedName>
        <fullName evidence="2">Uncharacterized protein</fullName>
    </submittedName>
</protein>
<evidence type="ECO:0000313" key="2">
    <source>
        <dbReference type="EMBL" id="CAH2048907.1"/>
    </source>
</evidence>
<feature type="region of interest" description="Disordered" evidence="1">
    <location>
        <begin position="88"/>
        <end position="107"/>
    </location>
</feature>
<feature type="non-terminal residue" evidence="2">
    <location>
        <position position="118"/>
    </location>
</feature>
<dbReference type="EMBL" id="OW152830">
    <property type="protein sequence ID" value="CAH2048907.1"/>
    <property type="molecule type" value="Genomic_DNA"/>
</dbReference>
<dbReference type="Proteomes" id="UP000837857">
    <property type="component" value="Chromosome 18"/>
</dbReference>
<evidence type="ECO:0000313" key="3">
    <source>
        <dbReference type="Proteomes" id="UP000837857"/>
    </source>
</evidence>
<organism evidence="2 3">
    <name type="scientific">Iphiclides podalirius</name>
    <name type="common">scarce swallowtail</name>
    <dbReference type="NCBI Taxonomy" id="110791"/>
    <lineage>
        <taxon>Eukaryota</taxon>
        <taxon>Metazoa</taxon>
        <taxon>Ecdysozoa</taxon>
        <taxon>Arthropoda</taxon>
        <taxon>Hexapoda</taxon>
        <taxon>Insecta</taxon>
        <taxon>Pterygota</taxon>
        <taxon>Neoptera</taxon>
        <taxon>Endopterygota</taxon>
        <taxon>Lepidoptera</taxon>
        <taxon>Glossata</taxon>
        <taxon>Ditrysia</taxon>
        <taxon>Papilionoidea</taxon>
        <taxon>Papilionidae</taxon>
        <taxon>Papilioninae</taxon>
        <taxon>Iphiclides</taxon>
    </lineage>
</organism>
<accession>A0ABN8I7P0</accession>
<gene>
    <name evidence="2" type="ORF">IPOD504_LOCUS6468</name>
</gene>
<sequence length="118" mass="12743">MVLENNLQVRQKRRRFHGGSLSALAAVKFINIDKGGRRPPPMWVATGGVAALSDLGRTRMLPAFSEFPGGSNEAAGAARAPLRRAVEPWSPSTWREDNPSGMSKLSTQASLFAPTRVV</sequence>
<name>A0ABN8I7P0_9NEOP</name>
<proteinExistence type="predicted"/>